<keyword evidence="7" id="KW-0653">Protein transport</keyword>
<evidence type="ECO:0000259" key="12">
    <source>
        <dbReference type="Pfam" id="PF14806"/>
    </source>
</evidence>
<feature type="domain" description="Coatomer beta subunit C-terminal" evidence="11">
    <location>
        <begin position="3"/>
        <end position="107"/>
    </location>
</feature>
<evidence type="ECO:0000256" key="2">
    <source>
        <dbReference type="ARBA" id="ARBA00004347"/>
    </source>
</evidence>
<dbReference type="GO" id="GO:0006886">
    <property type="term" value="P:intracellular protein transport"/>
    <property type="evidence" value="ECO:0007669"/>
    <property type="project" value="InterPro"/>
</dbReference>
<organism evidence="15">
    <name type="scientific">Hymenolepis diminuta</name>
    <name type="common">Rat tapeworm</name>
    <dbReference type="NCBI Taxonomy" id="6216"/>
    <lineage>
        <taxon>Eukaryota</taxon>
        <taxon>Metazoa</taxon>
        <taxon>Spiralia</taxon>
        <taxon>Lophotrochozoa</taxon>
        <taxon>Platyhelminthes</taxon>
        <taxon>Cestoda</taxon>
        <taxon>Eucestoda</taxon>
        <taxon>Cyclophyllidea</taxon>
        <taxon>Hymenolepididae</taxon>
        <taxon>Hymenolepis</taxon>
    </lineage>
</organism>
<dbReference type="OrthoDB" id="10261439at2759"/>
<gene>
    <name evidence="13" type="ORF">HDID_LOCUS6084</name>
</gene>
<dbReference type="GO" id="GO:0006888">
    <property type="term" value="P:endoplasmic reticulum to Golgi vesicle-mediated transport"/>
    <property type="evidence" value="ECO:0007669"/>
    <property type="project" value="TreeGrafter"/>
</dbReference>
<dbReference type="AlphaFoldDB" id="A0A0R3SMC1"/>
<evidence type="ECO:0000256" key="5">
    <source>
        <dbReference type="ARBA" id="ARBA00022737"/>
    </source>
</evidence>
<reference evidence="13 14" key="2">
    <citation type="submission" date="2018-11" db="EMBL/GenBank/DDBJ databases">
        <authorList>
            <consortium name="Pathogen Informatics"/>
        </authorList>
    </citation>
    <scope>NUCLEOTIDE SEQUENCE [LARGE SCALE GENOMIC DNA]</scope>
</reference>
<evidence type="ECO:0000256" key="7">
    <source>
        <dbReference type="ARBA" id="ARBA00022927"/>
    </source>
</evidence>
<feature type="domain" description="Coatomer beta subunit appendage platform" evidence="12">
    <location>
        <begin position="114"/>
        <end position="155"/>
    </location>
</feature>
<evidence type="ECO:0000256" key="3">
    <source>
        <dbReference type="ARBA" id="ARBA00022448"/>
    </source>
</evidence>
<reference evidence="15" key="1">
    <citation type="submission" date="2017-02" db="UniProtKB">
        <authorList>
            <consortium name="WormBaseParasite"/>
        </authorList>
    </citation>
    <scope>IDENTIFICATION</scope>
</reference>
<keyword evidence="6" id="KW-0931">ER-Golgi transport</keyword>
<dbReference type="InterPro" id="IPR011710">
    <property type="entry name" value="Coatomer_bsu_C"/>
</dbReference>
<dbReference type="GO" id="GO:0006891">
    <property type="term" value="P:intra-Golgi vesicle-mediated transport"/>
    <property type="evidence" value="ECO:0007669"/>
    <property type="project" value="TreeGrafter"/>
</dbReference>
<keyword evidence="9" id="KW-0472">Membrane</keyword>
<keyword evidence="4" id="KW-0963">Cytoplasm</keyword>
<keyword evidence="10" id="KW-0968">Cytoplasmic vesicle</keyword>
<comment type="subcellular location">
    <subcellularLocation>
        <location evidence="2">Cytoplasmic vesicle</location>
        <location evidence="2">COPI-coated vesicle membrane</location>
        <topology evidence="2">Peripheral membrane protein</topology>
        <orientation evidence="2">Cytoplasmic side</orientation>
    </subcellularLocation>
    <subcellularLocation>
        <location evidence="1">Golgi apparatus membrane</location>
        <topology evidence="1">Peripheral membrane protein</topology>
        <orientation evidence="1">Cytoplasmic side</orientation>
    </subcellularLocation>
</comment>
<dbReference type="WBParaSite" id="HDID_0000608601-mRNA-1">
    <property type="protein sequence ID" value="HDID_0000608601-mRNA-1"/>
    <property type="gene ID" value="HDID_0000608601"/>
</dbReference>
<evidence type="ECO:0000256" key="9">
    <source>
        <dbReference type="ARBA" id="ARBA00023136"/>
    </source>
</evidence>
<name>A0A0R3SMC1_HYMDI</name>
<accession>A0A0R3SMC1</accession>
<proteinExistence type="predicted"/>
<dbReference type="GO" id="GO:0030126">
    <property type="term" value="C:COPI vesicle coat"/>
    <property type="evidence" value="ECO:0007669"/>
    <property type="project" value="InterPro"/>
</dbReference>
<evidence type="ECO:0000313" key="15">
    <source>
        <dbReference type="WBParaSite" id="HDID_0000608601-mRNA-1"/>
    </source>
</evidence>
<dbReference type="Pfam" id="PF14806">
    <property type="entry name" value="Coatomer_b_Cpla"/>
    <property type="match status" value="1"/>
</dbReference>
<dbReference type="PANTHER" id="PTHR10635:SF0">
    <property type="entry name" value="COATOMER SUBUNIT BETA"/>
    <property type="match status" value="1"/>
</dbReference>
<dbReference type="PANTHER" id="PTHR10635">
    <property type="entry name" value="COATOMER SUBUNIT BETA"/>
    <property type="match status" value="1"/>
</dbReference>
<evidence type="ECO:0000313" key="14">
    <source>
        <dbReference type="Proteomes" id="UP000274504"/>
    </source>
</evidence>
<dbReference type="InterPro" id="IPR029446">
    <property type="entry name" value="COPB1_appendage_platform_dom"/>
</dbReference>
<evidence type="ECO:0000256" key="6">
    <source>
        <dbReference type="ARBA" id="ARBA00022892"/>
    </source>
</evidence>
<dbReference type="InterPro" id="IPR016460">
    <property type="entry name" value="COPB1"/>
</dbReference>
<evidence type="ECO:0000256" key="8">
    <source>
        <dbReference type="ARBA" id="ARBA00023034"/>
    </source>
</evidence>
<dbReference type="Proteomes" id="UP000274504">
    <property type="component" value="Unassembled WGS sequence"/>
</dbReference>
<evidence type="ECO:0000256" key="4">
    <source>
        <dbReference type="ARBA" id="ARBA00022490"/>
    </source>
</evidence>
<keyword evidence="8" id="KW-0333">Golgi apparatus</keyword>
<dbReference type="GO" id="GO:0000139">
    <property type="term" value="C:Golgi membrane"/>
    <property type="evidence" value="ECO:0007669"/>
    <property type="project" value="UniProtKB-SubCell"/>
</dbReference>
<sequence>MTYVYQLTGFSDPVYAEAFVSVNQFDISLDVLLVNQTNDTLQNLTLELSTLGDHKLLEKPRPITLAAQDFANVCAKIKVKVREESMPCFVQVSSTENGIIFGNIVYDTRGSAGESNWIVLSDIRIDILEYIQPATCSDSDFRTMWSDFDWENKVSL</sequence>
<dbReference type="STRING" id="6216.A0A0R3SMC1"/>
<keyword evidence="3" id="KW-0813">Transport</keyword>
<protein>
    <submittedName>
        <fullName evidence="15">Coatomer subunit beta</fullName>
    </submittedName>
</protein>
<evidence type="ECO:0000259" key="11">
    <source>
        <dbReference type="Pfam" id="PF07718"/>
    </source>
</evidence>
<dbReference type="EMBL" id="UYSG01004153">
    <property type="protein sequence ID" value="VDL58402.1"/>
    <property type="molecule type" value="Genomic_DNA"/>
</dbReference>
<dbReference type="GO" id="GO:0005198">
    <property type="term" value="F:structural molecule activity"/>
    <property type="evidence" value="ECO:0007669"/>
    <property type="project" value="InterPro"/>
</dbReference>
<evidence type="ECO:0000256" key="1">
    <source>
        <dbReference type="ARBA" id="ARBA00004255"/>
    </source>
</evidence>
<evidence type="ECO:0000313" key="13">
    <source>
        <dbReference type="EMBL" id="VDL58402.1"/>
    </source>
</evidence>
<keyword evidence="5" id="KW-0677">Repeat</keyword>
<evidence type="ECO:0000256" key="10">
    <source>
        <dbReference type="ARBA" id="ARBA00023329"/>
    </source>
</evidence>
<dbReference type="Pfam" id="PF07718">
    <property type="entry name" value="Coatamer_beta_C"/>
    <property type="match status" value="1"/>
</dbReference>